<protein>
    <submittedName>
        <fullName evidence="2">Uncharacterized protein</fullName>
    </submittedName>
</protein>
<sequence length="334" mass="36002">MMLSMHSFKPLLIAVIFFSGLQTPTDAREVPDSLYELLEGMQLEIDSLEAVIDRVERDVRSGAVPSDDFWVLETDAGYQIITRDALTRAATTAATFLDLYLSTDPDTYASIADRLGVAVGRSVEDGNSGRVLGAMLSDILSSFQPILSQSGLMEAAIRSKLLERAESELDQLGLVYGDLRQRHEAAQDGYSVIDATIGAIADLPDTSEPGHPSFSSTTLRNCSSSSGKVQLTGGGSYWSGTYSNGYDLKDGTDPGGTLSFSYNVSDDSFSGEWAQPSVGREGVFYDISVGDDGKTLAISYKYEVTVRGDQSKVRGSMTREGYRSHDTITCSYGG</sequence>
<gene>
    <name evidence="2" type="ORF">AVJ23_09780</name>
</gene>
<dbReference type="AlphaFoldDB" id="A0A0W7WJC8"/>
<feature type="compositionally biased region" description="Low complexity" evidence="1">
    <location>
        <begin position="213"/>
        <end position="225"/>
    </location>
</feature>
<evidence type="ECO:0000313" key="3">
    <source>
        <dbReference type="Proteomes" id="UP000054396"/>
    </source>
</evidence>
<keyword evidence="3" id="KW-1185">Reference proteome</keyword>
<evidence type="ECO:0000256" key="1">
    <source>
        <dbReference type="SAM" id="MobiDB-lite"/>
    </source>
</evidence>
<dbReference type="STRING" id="1685382.AVJ23_09780"/>
<dbReference type="EMBL" id="LPXO01000005">
    <property type="protein sequence ID" value="KUF10725.1"/>
    <property type="molecule type" value="Genomic_DNA"/>
</dbReference>
<reference evidence="2 3" key="1">
    <citation type="submission" date="2015-12" db="EMBL/GenBank/DDBJ databases">
        <authorList>
            <person name="Shamseldin A."/>
            <person name="Moawad H."/>
            <person name="Abd El-Rahim W.M."/>
            <person name="Sadowsky M.J."/>
        </authorList>
    </citation>
    <scope>NUCLEOTIDE SEQUENCE [LARGE SCALE GENOMIC DNA]</scope>
    <source>
        <strain evidence="2 3">SJ5A-1</strain>
    </source>
</reference>
<dbReference type="Proteomes" id="UP000054396">
    <property type="component" value="Unassembled WGS sequence"/>
</dbReference>
<evidence type="ECO:0000313" key="2">
    <source>
        <dbReference type="EMBL" id="KUF10725.1"/>
    </source>
</evidence>
<dbReference type="RefSeq" id="WP_058862010.1">
    <property type="nucleotide sequence ID" value="NZ_LPXO01000005.1"/>
</dbReference>
<accession>A0A0W7WJC8</accession>
<feature type="region of interest" description="Disordered" evidence="1">
    <location>
        <begin position="205"/>
        <end position="225"/>
    </location>
</feature>
<proteinExistence type="predicted"/>
<organism evidence="2 3">
    <name type="scientific">Pseudoponticoccus marisrubri</name>
    <dbReference type="NCBI Taxonomy" id="1685382"/>
    <lineage>
        <taxon>Bacteria</taxon>
        <taxon>Pseudomonadati</taxon>
        <taxon>Pseudomonadota</taxon>
        <taxon>Alphaproteobacteria</taxon>
        <taxon>Rhodobacterales</taxon>
        <taxon>Roseobacteraceae</taxon>
        <taxon>Pseudoponticoccus</taxon>
    </lineage>
</organism>
<name>A0A0W7WJC8_9RHOB</name>
<comment type="caution">
    <text evidence="2">The sequence shown here is derived from an EMBL/GenBank/DDBJ whole genome shotgun (WGS) entry which is preliminary data.</text>
</comment>